<evidence type="ECO:0000259" key="15">
    <source>
        <dbReference type="PROSITE" id="PS50113"/>
    </source>
</evidence>
<dbReference type="Pfam" id="PF00512">
    <property type="entry name" value="HisKA"/>
    <property type="match status" value="1"/>
</dbReference>
<evidence type="ECO:0000313" key="17">
    <source>
        <dbReference type="EMBL" id="VAW38602.1"/>
    </source>
</evidence>
<dbReference type="PROSITE" id="PS50885">
    <property type="entry name" value="HAMP"/>
    <property type="match status" value="1"/>
</dbReference>
<dbReference type="Gene3D" id="3.30.450.20">
    <property type="entry name" value="PAS domain"/>
    <property type="match status" value="2"/>
</dbReference>
<dbReference type="InterPro" id="IPR003660">
    <property type="entry name" value="HAMP_dom"/>
</dbReference>
<evidence type="ECO:0000256" key="7">
    <source>
        <dbReference type="ARBA" id="ARBA00022777"/>
    </source>
</evidence>
<evidence type="ECO:0000256" key="5">
    <source>
        <dbReference type="ARBA" id="ARBA00022679"/>
    </source>
</evidence>
<dbReference type="FunFam" id="3.40.50.2300:FF:000146">
    <property type="entry name" value="Putative two-component response regulator SSK1p"/>
    <property type="match status" value="1"/>
</dbReference>
<evidence type="ECO:0000256" key="2">
    <source>
        <dbReference type="ARBA" id="ARBA00004370"/>
    </source>
</evidence>
<feature type="domain" description="Response regulatory" evidence="13">
    <location>
        <begin position="1084"/>
        <end position="1203"/>
    </location>
</feature>
<keyword evidence="6" id="KW-0547">Nucleotide-binding</keyword>
<dbReference type="SUPFAM" id="SSF52172">
    <property type="entry name" value="CheY-like"/>
    <property type="match status" value="2"/>
</dbReference>
<dbReference type="SMART" id="SM00448">
    <property type="entry name" value="REC"/>
    <property type="match status" value="2"/>
</dbReference>
<evidence type="ECO:0000256" key="3">
    <source>
        <dbReference type="ARBA" id="ARBA00012438"/>
    </source>
</evidence>
<dbReference type="InterPro" id="IPR003661">
    <property type="entry name" value="HisK_dim/P_dom"/>
</dbReference>
<evidence type="ECO:0000259" key="13">
    <source>
        <dbReference type="PROSITE" id="PS50110"/>
    </source>
</evidence>
<dbReference type="SUPFAM" id="SSF158472">
    <property type="entry name" value="HAMP domain-like"/>
    <property type="match status" value="1"/>
</dbReference>
<dbReference type="FunFam" id="3.30.450.20:FF:000060">
    <property type="entry name" value="Sensor protein FixL"/>
    <property type="match status" value="1"/>
</dbReference>
<dbReference type="PROSITE" id="PS50113">
    <property type="entry name" value="PAC"/>
    <property type="match status" value="2"/>
</dbReference>
<dbReference type="SMART" id="SM00304">
    <property type="entry name" value="HAMP"/>
    <property type="match status" value="1"/>
</dbReference>
<dbReference type="Pfam" id="PF00672">
    <property type="entry name" value="HAMP"/>
    <property type="match status" value="1"/>
</dbReference>
<evidence type="ECO:0000256" key="4">
    <source>
        <dbReference type="ARBA" id="ARBA00022553"/>
    </source>
</evidence>
<gene>
    <name evidence="17" type="ORF">MNBD_DELTA02-351</name>
</gene>
<evidence type="ECO:0000259" key="14">
    <source>
        <dbReference type="PROSITE" id="PS50112"/>
    </source>
</evidence>
<evidence type="ECO:0000256" key="6">
    <source>
        <dbReference type="ARBA" id="ARBA00022741"/>
    </source>
</evidence>
<dbReference type="InterPro" id="IPR035965">
    <property type="entry name" value="PAS-like_dom_sf"/>
</dbReference>
<dbReference type="InterPro" id="IPR001610">
    <property type="entry name" value="PAC"/>
</dbReference>
<dbReference type="FunFam" id="3.30.565.10:FF:000010">
    <property type="entry name" value="Sensor histidine kinase RcsC"/>
    <property type="match status" value="1"/>
</dbReference>
<dbReference type="InterPro" id="IPR036890">
    <property type="entry name" value="HATPase_C_sf"/>
</dbReference>
<keyword evidence="5" id="KW-0808">Transferase</keyword>
<dbReference type="Gene3D" id="3.40.50.2300">
    <property type="match status" value="2"/>
</dbReference>
<feature type="domain" description="PAS" evidence="14">
    <location>
        <begin position="545"/>
        <end position="615"/>
    </location>
</feature>
<dbReference type="SUPFAM" id="SSF47384">
    <property type="entry name" value="Homodimeric domain of signal transducing histidine kinase"/>
    <property type="match status" value="1"/>
</dbReference>
<evidence type="ECO:0000259" key="12">
    <source>
        <dbReference type="PROSITE" id="PS50109"/>
    </source>
</evidence>
<dbReference type="InterPro" id="IPR011006">
    <property type="entry name" value="CheY-like_superfamily"/>
</dbReference>
<feature type="domain" description="PAS" evidence="14">
    <location>
        <begin position="427"/>
        <end position="475"/>
    </location>
</feature>
<protein>
    <recommendedName>
        <fullName evidence="3">histidine kinase</fullName>
        <ecNumber evidence="3">2.7.13.3</ecNumber>
    </recommendedName>
</protein>
<dbReference type="CDD" id="cd06225">
    <property type="entry name" value="HAMP"/>
    <property type="match status" value="1"/>
</dbReference>
<keyword evidence="9" id="KW-0902">Two-component regulatory system</keyword>
<dbReference type="Pfam" id="PF00072">
    <property type="entry name" value="Response_reg"/>
    <property type="match status" value="2"/>
</dbReference>
<dbReference type="FunFam" id="1.10.287.130:FF:000038">
    <property type="entry name" value="Sensory transduction histidine kinase"/>
    <property type="match status" value="1"/>
</dbReference>
<keyword evidence="8" id="KW-0067">ATP-binding</keyword>
<dbReference type="GO" id="GO:0005524">
    <property type="term" value="F:ATP binding"/>
    <property type="evidence" value="ECO:0007669"/>
    <property type="project" value="UniProtKB-KW"/>
</dbReference>
<name>A0A3B0VHY1_9ZZZZ</name>
<dbReference type="SMART" id="SM00091">
    <property type="entry name" value="PAS"/>
    <property type="match status" value="2"/>
</dbReference>
<evidence type="ECO:0000259" key="16">
    <source>
        <dbReference type="PROSITE" id="PS50885"/>
    </source>
</evidence>
<feature type="domain" description="Histidine kinase" evidence="12">
    <location>
        <begin position="690"/>
        <end position="915"/>
    </location>
</feature>
<proteinExistence type="predicted"/>
<dbReference type="PROSITE" id="PS50110">
    <property type="entry name" value="RESPONSE_REGULATORY"/>
    <property type="match status" value="2"/>
</dbReference>
<dbReference type="PRINTS" id="PR00344">
    <property type="entry name" value="BCTRLSENSOR"/>
</dbReference>
<dbReference type="EMBL" id="UOEZ01000075">
    <property type="protein sequence ID" value="VAW38602.1"/>
    <property type="molecule type" value="Genomic_DNA"/>
</dbReference>
<dbReference type="InterPro" id="IPR003594">
    <property type="entry name" value="HATPase_dom"/>
</dbReference>
<evidence type="ECO:0000256" key="11">
    <source>
        <dbReference type="ARBA" id="ARBA00023306"/>
    </source>
</evidence>
<dbReference type="PANTHER" id="PTHR45339">
    <property type="entry name" value="HYBRID SIGNAL TRANSDUCTION HISTIDINE KINASE J"/>
    <property type="match status" value="1"/>
</dbReference>
<reference evidence="17" key="1">
    <citation type="submission" date="2018-06" db="EMBL/GenBank/DDBJ databases">
        <authorList>
            <person name="Zhirakovskaya E."/>
        </authorList>
    </citation>
    <scope>NUCLEOTIDE SEQUENCE</scope>
</reference>
<dbReference type="PROSITE" id="PS50112">
    <property type="entry name" value="PAS"/>
    <property type="match status" value="2"/>
</dbReference>
<dbReference type="Gene3D" id="3.30.565.10">
    <property type="entry name" value="Histidine kinase-like ATPase, C-terminal domain"/>
    <property type="match status" value="1"/>
</dbReference>
<keyword evidence="10" id="KW-0472">Membrane</keyword>
<dbReference type="PROSITE" id="PS50109">
    <property type="entry name" value="HIS_KIN"/>
    <property type="match status" value="1"/>
</dbReference>
<feature type="domain" description="PAC" evidence="15">
    <location>
        <begin position="622"/>
        <end position="672"/>
    </location>
</feature>
<dbReference type="GO" id="GO:0000155">
    <property type="term" value="F:phosphorelay sensor kinase activity"/>
    <property type="evidence" value="ECO:0007669"/>
    <property type="project" value="InterPro"/>
</dbReference>
<dbReference type="InterPro" id="IPR036097">
    <property type="entry name" value="HisK_dim/P_sf"/>
</dbReference>
<dbReference type="InterPro" id="IPR001789">
    <property type="entry name" value="Sig_transdc_resp-reg_receiver"/>
</dbReference>
<dbReference type="InterPro" id="IPR000700">
    <property type="entry name" value="PAS-assoc_C"/>
</dbReference>
<dbReference type="Pfam" id="PF13426">
    <property type="entry name" value="PAS_9"/>
    <property type="match status" value="2"/>
</dbReference>
<dbReference type="CDD" id="cd00082">
    <property type="entry name" value="HisKA"/>
    <property type="match status" value="1"/>
</dbReference>
<dbReference type="AlphaFoldDB" id="A0A3B0VHY1"/>
<sequence length="1216" mass="134841">MKIRGKLLFVLSIICILSLILTATVVWNIVNISRHIDTISTDLADLERQTRLDVYINKEIMEAVEYLQLGNDIDRLHLEGFSHVSRAALNEWLKAENKKGPEQKGALRHIKTVQKVKMTYGKLNAMIRRVVALKDSGKENEALQVITNKIEPLADIILLPQIDKAIENKTVNLDEAFYKLHMSVGSMPWLGQRTKTSVRSAESAIDHLVNLEQLHSRMARQFREGLMLITSDNPENKKQFIKYGVLAGQKMKDLFSAAGQQTAPGIKNEGSGKKELQALQRLYNKVDLLFDKAVRLKESGRADAAHRVVSNEIMPVIEGKLFPKIEAFFSDSQRKTTEVNNLMQTGLRSSAITGASVLAFTSLLTIIIYISMLRGILNSLKKLKEGADAIGRGDLEHRISIGSKDELGLLADSFNRMTQTLQRSTVSHNYVDNILHSISDALIVTSDTGEIKTVNPAACALLGYVEKELKGMPIVKILRDKQATEWITWTTTNMEGSLTRKDNREIPVLYSASVMCKADGSYNGTVFVAQDITSKKASDIELKDRETRLRAVLDNAVDGIIIINEWGLVNSFNPAAEKIFGYRATEVLGEEITMLMPAAYKEKHTAALRKHIRSGKSTILGKSVEVEGLTKNGRVFPLELNITELSIGDQKFFTGIMRDISQRKKAEEELIKAKLEAEGANRAKSAFLASMSHEIRTPMNAIIGMSDLLYETELNEEQRKYVQTFRRAGSTLLSLINDILDLSKIEADHIELDNTEFDLREVIEKTCEVVATTAHEKGLEIAYRISHEVPLKLIGDPTRLGQILINLFSNAIKFTGEGEVVAEVLPGGDEVAAEKAMTFIQFNVRDSGIGISPDSANKIFEKFTQADSSTTRRYGGTGLGLTICKKLTELMGGTIWVDSTEGQGSTFSFTVQMGVSRSASKDDSVETADLKGLSAIIVDDNETNRLILKETLAGWGMLTAEAVSGKEALSMLEKASYDFMLLDYNMPEMDGFEVAEEIKRLHEASPEKADDMKIIMLTSDTVSGDKARAIDLGMTDYLTKPVKRALLLKALCAGLARPGKGPSTSAPKVTVTERPLQDDDRPLNILLAEDTGDNILLIRSYLKKTPYNLSVAEDGQIAVEKFKEGGYHLVLMDMQMPVMDGYTATWEIRRWEKKHELKPTPIIALTAHALKGDTEKSINAGCDDHLTKPVKKKILLKAIQEHTKNIKVPSLKEAGE</sequence>
<dbReference type="InterPro" id="IPR004358">
    <property type="entry name" value="Sig_transdc_His_kin-like_C"/>
</dbReference>
<dbReference type="NCBIfam" id="TIGR00229">
    <property type="entry name" value="sensory_box"/>
    <property type="match status" value="2"/>
</dbReference>
<dbReference type="EC" id="2.7.13.3" evidence="3"/>
<dbReference type="CDD" id="cd16922">
    <property type="entry name" value="HATPase_EvgS-ArcB-TorS-like"/>
    <property type="match status" value="1"/>
</dbReference>
<dbReference type="GO" id="GO:0016020">
    <property type="term" value="C:membrane"/>
    <property type="evidence" value="ECO:0007669"/>
    <property type="project" value="UniProtKB-SubCell"/>
</dbReference>
<accession>A0A3B0VHY1</accession>
<dbReference type="Gene3D" id="6.10.340.10">
    <property type="match status" value="1"/>
</dbReference>
<dbReference type="InterPro" id="IPR000014">
    <property type="entry name" value="PAS"/>
</dbReference>
<dbReference type="SMART" id="SM00387">
    <property type="entry name" value="HATPase_c"/>
    <property type="match status" value="1"/>
</dbReference>
<evidence type="ECO:0000256" key="1">
    <source>
        <dbReference type="ARBA" id="ARBA00000085"/>
    </source>
</evidence>
<dbReference type="Gene3D" id="1.10.287.130">
    <property type="match status" value="1"/>
</dbReference>
<dbReference type="InterPro" id="IPR005467">
    <property type="entry name" value="His_kinase_dom"/>
</dbReference>
<keyword evidence="4" id="KW-0597">Phosphoprotein</keyword>
<dbReference type="CDD" id="cd00130">
    <property type="entry name" value="PAS"/>
    <property type="match status" value="2"/>
</dbReference>
<feature type="domain" description="HAMP" evidence="16">
    <location>
        <begin position="374"/>
        <end position="426"/>
    </location>
</feature>
<dbReference type="SMART" id="SM00388">
    <property type="entry name" value="HisKA"/>
    <property type="match status" value="1"/>
</dbReference>
<organism evidence="17">
    <name type="scientific">hydrothermal vent metagenome</name>
    <dbReference type="NCBI Taxonomy" id="652676"/>
    <lineage>
        <taxon>unclassified sequences</taxon>
        <taxon>metagenomes</taxon>
        <taxon>ecological metagenomes</taxon>
    </lineage>
</organism>
<feature type="domain" description="PAC" evidence="15">
    <location>
        <begin position="492"/>
        <end position="544"/>
    </location>
</feature>
<evidence type="ECO:0000256" key="8">
    <source>
        <dbReference type="ARBA" id="ARBA00022840"/>
    </source>
</evidence>
<dbReference type="Pfam" id="PF02518">
    <property type="entry name" value="HATPase_c"/>
    <property type="match status" value="1"/>
</dbReference>
<comment type="subcellular location">
    <subcellularLocation>
        <location evidence="2">Membrane</location>
    </subcellularLocation>
</comment>
<dbReference type="PANTHER" id="PTHR45339:SF1">
    <property type="entry name" value="HYBRID SIGNAL TRANSDUCTION HISTIDINE KINASE J"/>
    <property type="match status" value="1"/>
</dbReference>
<dbReference type="CDD" id="cd17546">
    <property type="entry name" value="REC_hyHK_CKI1_RcsC-like"/>
    <property type="match status" value="2"/>
</dbReference>
<dbReference type="SMART" id="SM00086">
    <property type="entry name" value="PAC"/>
    <property type="match status" value="2"/>
</dbReference>
<feature type="domain" description="Response regulatory" evidence="13">
    <location>
        <begin position="934"/>
        <end position="1055"/>
    </location>
</feature>
<keyword evidence="7" id="KW-0418">Kinase</keyword>
<comment type="catalytic activity">
    <reaction evidence="1">
        <text>ATP + protein L-histidine = ADP + protein N-phospho-L-histidine.</text>
        <dbReference type="EC" id="2.7.13.3"/>
    </reaction>
</comment>
<dbReference type="SUPFAM" id="SSF55785">
    <property type="entry name" value="PYP-like sensor domain (PAS domain)"/>
    <property type="match status" value="2"/>
</dbReference>
<evidence type="ECO:0000256" key="9">
    <source>
        <dbReference type="ARBA" id="ARBA00023012"/>
    </source>
</evidence>
<evidence type="ECO:0000256" key="10">
    <source>
        <dbReference type="ARBA" id="ARBA00023136"/>
    </source>
</evidence>
<keyword evidence="11" id="KW-0131">Cell cycle</keyword>
<dbReference type="SUPFAM" id="SSF55874">
    <property type="entry name" value="ATPase domain of HSP90 chaperone/DNA topoisomerase II/histidine kinase"/>
    <property type="match status" value="1"/>
</dbReference>